<evidence type="ECO:0000313" key="3">
    <source>
        <dbReference type="EMBL" id="PWW81519.1"/>
    </source>
</evidence>
<dbReference type="InterPro" id="IPR050963">
    <property type="entry name" value="Sirohydro_Cobaltochel/CbiX"/>
</dbReference>
<dbReference type="InterPro" id="IPR002762">
    <property type="entry name" value="CbiX-like"/>
</dbReference>
<dbReference type="AlphaFoldDB" id="A0A317T415"/>
<dbReference type="RefSeq" id="WP_110023636.1">
    <property type="nucleotide sequence ID" value="NZ_PDNZ01000006.1"/>
</dbReference>
<organism evidence="3 4">
    <name type="scientific">Prosthecochloris marina</name>
    <dbReference type="NCBI Taxonomy" id="2017681"/>
    <lineage>
        <taxon>Bacteria</taxon>
        <taxon>Pseudomonadati</taxon>
        <taxon>Chlorobiota</taxon>
        <taxon>Chlorobiia</taxon>
        <taxon>Chlorobiales</taxon>
        <taxon>Chlorobiaceae</taxon>
        <taxon>Prosthecochloris</taxon>
    </lineage>
</organism>
<evidence type="ECO:0000313" key="4">
    <source>
        <dbReference type="Proteomes" id="UP000246278"/>
    </source>
</evidence>
<evidence type="ECO:0000256" key="1">
    <source>
        <dbReference type="ARBA" id="ARBA00022723"/>
    </source>
</evidence>
<dbReference type="CDD" id="cd03416">
    <property type="entry name" value="CbiX_SirB_N"/>
    <property type="match status" value="1"/>
</dbReference>
<dbReference type="PROSITE" id="PS51257">
    <property type="entry name" value="PROKAR_LIPOPROTEIN"/>
    <property type="match status" value="1"/>
</dbReference>
<reference evidence="4" key="1">
    <citation type="submission" date="2017-10" db="EMBL/GenBank/DDBJ databases">
        <authorList>
            <person name="Gaisin V.A."/>
            <person name="Rysina M.S."/>
            <person name="Grouzdev D.S."/>
        </authorList>
    </citation>
    <scope>NUCLEOTIDE SEQUENCE [LARGE SCALE GENOMIC DNA]</scope>
    <source>
        <strain evidence="4">V1</strain>
    </source>
</reference>
<dbReference type="Gene3D" id="3.40.50.1400">
    <property type="match status" value="1"/>
</dbReference>
<evidence type="ECO:0000256" key="2">
    <source>
        <dbReference type="ARBA" id="ARBA00023239"/>
    </source>
</evidence>
<protein>
    <submittedName>
        <fullName evidence="3">Cobalamin biosynthesis protein CbiX</fullName>
    </submittedName>
</protein>
<keyword evidence="1" id="KW-0479">Metal-binding</keyword>
<dbReference type="EMBL" id="PDNZ01000006">
    <property type="protein sequence ID" value="PWW81519.1"/>
    <property type="molecule type" value="Genomic_DNA"/>
</dbReference>
<accession>A0A317T415</accession>
<dbReference type="OrthoDB" id="1066872at2"/>
<sequence>MKHRFYRKYCPPLPQKIIAFLLIFLTACSTPEKETVDNSKTKSIGVLLLNHGSRSERWRSNLLDLERNISKEILAIEGIDGIRTAFMEHAEPSIADALEAFDREQYQHIVIIPIFLTIGTHMFDDIPTIIGKKENPASLEKMKLENIERYVPKAITHLAPPLDFSDLMKKNVLRRTRAFSTEAQEEGLVLVGYGSTAFDEQWTTLFNNVGTHVCNETGITDHTIAWCGHIAHYSPDTTTAAVNRILQKKKRAIVIPLLVSNSEQFQGEIIGSGIAKINDHESRVLYKPDAILPDIYLEQWVIDVAREYAENIQAGTKS</sequence>
<dbReference type="GO" id="GO:0016829">
    <property type="term" value="F:lyase activity"/>
    <property type="evidence" value="ECO:0007669"/>
    <property type="project" value="UniProtKB-KW"/>
</dbReference>
<gene>
    <name evidence="3" type="ORF">CR164_08875</name>
</gene>
<dbReference type="Proteomes" id="UP000246278">
    <property type="component" value="Unassembled WGS sequence"/>
</dbReference>
<dbReference type="SUPFAM" id="SSF53800">
    <property type="entry name" value="Chelatase"/>
    <property type="match status" value="1"/>
</dbReference>
<keyword evidence="4" id="KW-1185">Reference proteome</keyword>
<proteinExistence type="predicted"/>
<name>A0A317T415_9CHLB</name>
<dbReference type="Pfam" id="PF01903">
    <property type="entry name" value="CbiX"/>
    <property type="match status" value="1"/>
</dbReference>
<keyword evidence="2" id="KW-0456">Lyase</keyword>
<comment type="caution">
    <text evidence="3">The sequence shown here is derived from an EMBL/GenBank/DDBJ whole genome shotgun (WGS) entry which is preliminary data.</text>
</comment>
<dbReference type="PANTHER" id="PTHR33542">
    <property type="entry name" value="SIROHYDROCHLORIN FERROCHELATASE, CHLOROPLASTIC"/>
    <property type="match status" value="1"/>
</dbReference>
<dbReference type="GO" id="GO:0046872">
    <property type="term" value="F:metal ion binding"/>
    <property type="evidence" value="ECO:0007669"/>
    <property type="project" value="UniProtKB-KW"/>
</dbReference>
<dbReference type="PANTHER" id="PTHR33542:SF3">
    <property type="entry name" value="SIROHYDROCHLORIN FERROCHELATASE, CHLOROPLASTIC"/>
    <property type="match status" value="1"/>
</dbReference>